<dbReference type="GO" id="GO:0005886">
    <property type="term" value="C:plasma membrane"/>
    <property type="evidence" value="ECO:0007669"/>
    <property type="project" value="UniProtKB-SubCell"/>
</dbReference>
<evidence type="ECO:0000256" key="6">
    <source>
        <dbReference type="ARBA" id="ARBA00022692"/>
    </source>
</evidence>
<feature type="transmembrane region" description="Helical" evidence="13">
    <location>
        <begin position="87"/>
        <end position="105"/>
    </location>
</feature>
<evidence type="ECO:0000256" key="4">
    <source>
        <dbReference type="ARBA" id="ARBA00022475"/>
    </source>
</evidence>
<evidence type="ECO:0000256" key="1">
    <source>
        <dbReference type="ARBA" id="ARBA00001970"/>
    </source>
</evidence>
<evidence type="ECO:0000256" key="12">
    <source>
        <dbReference type="ARBA" id="ARBA00037975"/>
    </source>
</evidence>
<dbReference type="Pfam" id="PF01292">
    <property type="entry name" value="Ni_hydr_CYTB"/>
    <property type="match status" value="1"/>
</dbReference>
<dbReference type="SUPFAM" id="SSF81342">
    <property type="entry name" value="Transmembrane di-heme cytochromes"/>
    <property type="match status" value="1"/>
</dbReference>
<sequence length="179" mass="20842">MTNQNSGWHPVTKGLHWLFVILLLCVWGAVELHEFYDREDPMRGWLVRLHFSLGITVLLLLVLRLYWRARHKRPQVEGPGWQRALSSLLHGALYLVLLVMPLSGISMRQLFGRDTEFFGLFALPRLLEKNPDLGKQIAFLHKEVFWPALLILVGLHIAAALWHHFVQKDNTLTRMLPQR</sequence>
<dbReference type="AlphaFoldDB" id="A0A143HNQ5"/>
<accession>A0A143HNQ5</accession>
<evidence type="ECO:0000259" key="14">
    <source>
        <dbReference type="Pfam" id="PF01292"/>
    </source>
</evidence>
<dbReference type="KEGG" id="mthd:A3224_11580"/>
<comment type="cofactor">
    <cofactor evidence="1">
        <name>heme b</name>
        <dbReference type="ChEBI" id="CHEBI:60344"/>
    </cofactor>
</comment>
<keyword evidence="9 13" id="KW-1133">Transmembrane helix</keyword>
<keyword evidence="8" id="KW-0249">Electron transport</keyword>
<keyword evidence="3" id="KW-0813">Transport</keyword>
<dbReference type="InterPro" id="IPR016174">
    <property type="entry name" value="Di-haem_cyt_TM"/>
</dbReference>
<dbReference type="PANTHER" id="PTHR30529">
    <property type="entry name" value="CYTOCHROME B561"/>
    <property type="match status" value="1"/>
</dbReference>
<feature type="transmembrane region" description="Helical" evidence="13">
    <location>
        <begin position="45"/>
        <end position="67"/>
    </location>
</feature>
<evidence type="ECO:0000256" key="7">
    <source>
        <dbReference type="ARBA" id="ARBA00022723"/>
    </source>
</evidence>
<dbReference type="InterPro" id="IPR011577">
    <property type="entry name" value="Cyt_b561_bac/Ni-Hgenase"/>
</dbReference>
<keyword evidence="4" id="KW-1003">Cell membrane</keyword>
<reference evidence="16" key="1">
    <citation type="submission" date="2016-03" db="EMBL/GenBank/DDBJ databases">
        <authorList>
            <person name="Lee Y.-S."/>
            <person name="Choi Y.-L."/>
        </authorList>
    </citation>
    <scope>NUCLEOTIDE SEQUENCE [LARGE SCALE GENOMIC DNA]</scope>
    <source>
        <strain evidence="16">DAU221</strain>
    </source>
</reference>
<evidence type="ECO:0000256" key="11">
    <source>
        <dbReference type="ARBA" id="ARBA00023136"/>
    </source>
</evidence>
<dbReference type="RefSeq" id="WP_067154720.1">
    <property type="nucleotide sequence ID" value="NZ_CP014864.1"/>
</dbReference>
<keyword evidence="6 13" id="KW-0812">Transmembrane</keyword>
<keyword evidence="11 13" id="KW-0472">Membrane</keyword>
<proteinExistence type="inferred from homology"/>
<dbReference type="Proteomes" id="UP000076077">
    <property type="component" value="Chromosome"/>
</dbReference>
<dbReference type="GO" id="GO:0022904">
    <property type="term" value="P:respiratory electron transport chain"/>
    <property type="evidence" value="ECO:0007669"/>
    <property type="project" value="InterPro"/>
</dbReference>
<evidence type="ECO:0000256" key="9">
    <source>
        <dbReference type="ARBA" id="ARBA00022989"/>
    </source>
</evidence>
<evidence type="ECO:0000313" key="16">
    <source>
        <dbReference type="Proteomes" id="UP000076077"/>
    </source>
</evidence>
<evidence type="ECO:0000256" key="2">
    <source>
        <dbReference type="ARBA" id="ARBA00004651"/>
    </source>
</evidence>
<dbReference type="GO" id="GO:0009055">
    <property type="term" value="F:electron transfer activity"/>
    <property type="evidence" value="ECO:0007669"/>
    <property type="project" value="InterPro"/>
</dbReference>
<keyword evidence="10" id="KW-0408">Iron</keyword>
<comment type="subcellular location">
    <subcellularLocation>
        <location evidence="2">Cell membrane</location>
        <topology evidence="2">Multi-pass membrane protein</topology>
    </subcellularLocation>
</comment>
<evidence type="ECO:0000256" key="5">
    <source>
        <dbReference type="ARBA" id="ARBA00022617"/>
    </source>
</evidence>
<keyword evidence="7" id="KW-0479">Metal-binding</keyword>
<feature type="transmembrane region" description="Helical" evidence="13">
    <location>
        <begin position="15"/>
        <end position="33"/>
    </location>
</feature>
<keyword evidence="5" id="KW-0349">Heme</keyword>
<feature type="transmembrane region" description="Helical" evidence="13">
    <location>
        <begin position="144"/>
        <end position="165"/>
    </location>
</feature>
<comment type="similarity">
    <text evidence="12">Belongs to the cytochrome b561 family.</text>
</comment>
<dbReference type="OrthoDB" id="8589936at2"/>
<keyword evidence="16" id="KW-1185">Reference proteome</keyword>
<feature type="domain" description="Cytochrome b561 bacterial/Ni-hydrogenase" evidence="14">
    <location>
        <begin position="8"/>
        <end position="177"/>
    </location>
</feature>
<gene>
    <name evidence="15" type="ORF">A3224_11580</name>
</gene>
<dbReference type="GO" id="GO:0020037">
    <property type="term" value="F:heme binding"/>
    <property type="evidence" value="ECO:0007669"/>
    <property type="project" value="TreeGrafter"/>
</dbReference>
<dbReference type="STRING" id="252514.A3224_11580"/>
<evidence type="ECO:0000256" key="3">
    <source>
        <dbReference type="ARBA" id="ARBA00022448"/>
    </source>
</evidence>
<evidence type="ECO:0000256" key="13">
    <source>
        <dbReference type="SAM" id="Phobius"/>
    </source>
</evidence>
<protein>
    <submittedName>
        <fullName evidence="15">Cytochrome B</fullName>
    </submittedName>
</protein>
<evidence type="ECO:0000256" key="8">
    <source>
        <dbReference type="ARBA" id="ARBA00022982"/>
    </source>
</evidence>
<organism evidence="15 16">
    <name type="scientific">Microbulbifer thermotolerans</name>
    <dbReference type="NCBI Taxonomy" id="252514"/>
    <lineage>
        <taxon>Bacteria</taxon>
        <taxon>Pseudomonadati</taxon>
        <taxon>Pseudomonadota</taxon>
        <taxon>Gammaproteobacteria</taxon>
        <taxon>Cellvibrionales</taxon>
        <taxon>Microbulbiferaceae</taxon>
        <taxon>Microbulbifer</taxon>
    </lineage>
</organism>
<dbReference type="GeneID" id="76608688"/>
<dbReference type="GO" id="GO:0046872">
    <property type="term" value="F:metal ion binding"/>
    <property type="evidence" value="ECO:0007669"/>
    <property type="project" value="UniProtKB-KW"/>
</dbReference>
<evidence type="ECO:0000313" key="15">
    <source>
        <dbReference type="EMBL" id="AMX03127.1"/>
    </source>
</evidence>
<name>A0A143HNQ5_MICTH</name>
<evidence type="ECO:0000256" key="10">
    <source>
        <dbReference type="ARBA" id="ARBA00023004"/>
    </source>
</evidence>
<dbReference type="InterPro" id="IPR052168">
    <property type="entry name" value="Cytochrome_b561_oxidase"/>
</dbReference>
<dbReference type="PANTHER" id="PTHR30529:SF3">
    <property type="entry name" value="CYTOCHROME B561 HOMOLOG 1"/>
    <property type="match status" value="1"/>
</dbReference>
<dbReference type="EMBL" id="CP014864">
    <property type="protein sequence ID" value="AMX03127.1"/>
    <property type="molecule type" value="Genomic_DNA"/>
</dbReference>